<dbReference type="CDD" id="cd06170">
    <property type="entry name" value="LuxR_C_like"/>
    <property type="match status" value="1"/>
</dbReference>
<evidence type="ECO:0000256" key="4">
    <source>
        <dbReference type="ARBA" id="ARBA00023163"/>
    </source>
</evidence>
<dbReference type="Proteomes" id="UP001107961">
    <property type="component" value="Unassembled WGS sequence"/>
</dbReference>
<dbReference type="InterPro" id="IPR058245">
    <property type="entry name" value="NreC/VraR/RcsB-like_REC"/>
</dbReference>
<evidence type="ECO:0000259" key="6">
    <source>
        <dbReference type="PROSITE" id="PS50043"/>
    </source>
</evidence>
<dbReference type="Pfam" id="PF00196">
    <property type="entry name" value="GerE"/>
    <property type="match status" value="1"/>
</dbReference>
<dbReference type="InterPro" id="IPR000792">
    <property type="entry name" value="Tscrpt_reg_LuxR_C"/>
</dbReference>
<sequence length="230" mass="24686">MNEEAGLHGKPEEGKGNTGYALVVDDHPLVMRGVAEYLISHCGYRSVHSVADGDACMAFIADNGAPNLVIIDFWLADGAAPPLVKALSDHCPATRLLVMSGDDGVGIDAQARDAGAHGFIHKNESPETFARAVAELRRGKTWFADADPASAAILRSRRELLISPADLGLTRRQGEVLAMMLKGLPNKRIAMALNVTEQTVKEHVSSILQKLGASNRVEAIALLHGRRLRL</sequence>
<dbReference type="PANTHER" id="PTHR44688">
    <property type="entry name" value="DNA-BINDING TRANSCRIPTIONAL ACTIVATOR DEVR_DOSR"/>
    <property type="match status" value="1"/>
</dbReference>
<dbReference type="SMART" id="SM00421">
    <property type="entry name" value="HTH_LUXR"/>
    <property type="match status" value="1"/>
</dbReference>
<evidence type="ECO:0000313" key="8">
    <source>
        <dbReference type="EMBL" id="MCE7510111.1"/>
    </source>
</evidence>
<evidence type="ECO:0000259" key="7">
    <source>
        <dbReference type="PROSITE" id="PS50110"/>
    </source>
</evidence>
<dbReference type="GO" id="GO:0006355">
    <property type="term" value="P:regulation of DNA-templated transcription"/>
    <property type="evidence" value="ECO:0007669"/>
    <property type="project" value="InterPro"/>
</dbReference>
<feature type="domain" description="Response regulatory" evidence="7">
    <location>
        <begin position="20"/>
        <end position="137"/>
    </location>
</feature>
<dbReference type="PROSITE" id="PS00622">
    <property type="entry name" value="HTH_LUXR_1"/>
    <property type="match status" value="1"/>
</dbReference>
<dbReference type="PRINTS" id="PR00038">
    <property type="entry name" value="HTHLUXR"/>
</dbReference>
<protein>
    <submittedName>
        <fullName evidence="8">Response regulator transcription factor</fullName>
    </submittedName>
</protein>
<dbReference type="InterPro" id="IPR011006">
    <property type="entry name" value="CheY-like_superfamily"/>
</dbReference>
<dbReference type="RefSeq" id="WP_080531460.1">
    <property type="nucleotide sequence ID" value="NZ_CBDDTQ010000006.1"/>
</dbReference>
<name>A0A9Q3W782_9GAMM</name>
<keyword evidence="3" id="KW-0238">DNA-binding</keyword>
<dbReference type="InterPro" id="IPR036388">
    <property type="entry name" value="WH-like_DNA-bd_sf"/>
</dbReference>
<dbReference type="Pfam" id="PF00072">
    <property type="entry name" value="Response_reg"/>
    <property type="match status" value="1"/>
</dbReference>
<dbReference type="SUPFAM" id="SSF46894">
    <property type="entry name" value="C-terminal effector domain of the bipartite response regulators"/>
    <property type="match status" value="1"/>
</dbReference>
<evidence type="ECO:0000256" key="3">
    <source>
        <dbReference type="ARBA" id="ARBA00023125"/>
    </source>
</evidence>
<dbReference type="InterPro" id="IPR016032">
    <property type="entry name" value="Sig_transdc_resp-reg_C-effctor"/>
</dbReference>
<gene>
    <name evidence="8" type="ORF">LZG35_15845</name>
</gene>
<dbReference type="SMART" id="SM00448">
    <property type="entry name" value="REC"/>
    <property type="match status" value="1"/>
</dbReference>
<dbReference type="CDD" id="cd17535">
    <property type="entry name" value="REC_NarL-like"/>
    <property type="match status" value="1"/>
</dbReference>
<proteinExistence type="predicted"/>
<dbReference type="EMBL" id="JAJVKT010000020">
    <property type="protein sequence ID" value="MCE7510111.1"/>
    <property type="molecule type" value="Genomic_DNA"/>
</dbReference>
<keyword evidence="1 5" id="KW-0597">Phosphoprotein</keyword>
<evidence type="ECO:0000256" key="5">
    <source>
        <dbReference type="PROSITE-ProRule" id="PRU00169"/>
    </source>
</evidence>
<dbReference type="GO" id="GO:0003677">
    <property type="term" value="F:DNA binding"/>
    <property type="evidence" value="ECO:0007669"/>
    <property type="project" value="UniProtKB-KW"/>
</dbReference>
<dbReference type="InterPro" id="IPR001789">
    <property type="entry name" value="Sig_transdc_resp-reg_receiver"/>
</dbReference>
<dbReference type="AlphaFoldDB" id="A0A9Q3W782"/>
<comment type="caution">
    <text evidence="8">The sequence shown here is derived from an EMBL/GenBank/DDBJ whole genome shotgun (WGS) entry which is preliminary data.</text>
</comment>
<keyword evidence="2" id="KW-0805">Transcription regulation</keyword>
<reference evidence="8" key="1">
    <citation type="submission" date="2022-01" db="EMBL/GenBank/DDBJ databases">
        <authorList>
            <person name="Karlyshev A.V."/>
            <person name="Jaspars M."/>
        </authorList>
    </citation>
    <scope>NUCLEOTIDE SEQUENCE</scope>
    <source>
        <strain evidence="8">AGSA3-2</strain>
    </source>
</reference>
<dbReference type="PANTHER" id="PTHR44688:SF16">
    <property type="entry name" value="DNA-BINDING TRANSCRIPTIONAL ACTIVATOR DEVR_DOSR"/>
    <property type="match status" value="1"/>
</dbReference>
<accession>A0A9Q3W782</accession>
<feature type="modified residue" description="4-aspartylphosphate" evidence="5">
    <location>
        <position position="72"/>
    </location>
</feature>
<feature type="domain" description="HTH luxR-type" evidence="6">
    <location>
        <begin position="162"/>
        <end position="227"/>
    </location>
</feature>
<dbReference type="GO" id="GO:0000160">
    <property type="term" value="P:phosphorelay signal transduction system"/>
    <property type="evidence" value="ECO:0007669"/>
    <property type="project" value="InterPro"/>
</dbReference>
<dbReference type="PROSITE" id="PS50043">
    <property type="entry name" value="HTH_LUXR_2"/>
    <property type="match status" value="1"/>
</dbReference>
<dbReference type="KEGG" id="axe:P40_17025"/>
<evidence type="ECO:0000313" key="9">
    <source>
        <dbReference type="Proteomes" id="UP001107961"/>
    </source>
</evidence>
<dbReference type="PROSITE" id="PS50110">
    <property type="entry name" value="RESPONSE_REGULATORY"/>
    <property type="match status" value="1"/>
</dbReference>
<organism evidence="8 9">
    <name type="scientific">Alloalcanivorax xenomutans</name>
    <dbReference type="NCBI Taxonomy" id="1094342"/>
    <lineage>
        <taxon>Bacteria</taxon>
        <taxon>Pseudomonadati</taxon>
        <taxon>Pseudomonadota</taxon>
        <taxon>Gammaproteobacteria</taxon>
        <taxon>Oceanospirillales</taxon>
        <taxon>Alcanivoracaceae</taxon>
        <taxon>Alloalcanivorax</taxon>
    </lineage>
</organism>
<dbReference type="SUPFAM" id="SSF52172">
    <property type="entry name" value="CheY-like"/>
    <property type="match status" value="1"/>
</dbReference>
<evidence type="ECO:0000256" key="1">
    <source>
        <dbReference type="ARBA" id="ARBA00022553"/>
    </source>
</evidence>
<dbReference type="Gene3D" id="1.10.10.10">
    <property type="entry name" value="Winged helix-like DNA-binding domain superfamily/Winged helix DNA-binding domain"/>
    <property type="match status" value="1"/>
</dbReference>
<keyword evidence="4" id="KW-0804">Transcription</keyword>
<keyword evidence="9" id="KW-1185">Reference proteome</keyword>
<evidence type="ECO:0000256" key="2">
    <source>
        <dbReference type="ARBA" id="ARBA00023015"/>
    </source>
</evidence>
<dbReference type="Gene3D" id="3.40.50.2300">
    <property type="match status" value="1"/>
</dbReference>